<evidence type="ECO:0000313" key="2">
    <source>
        <dbReference type="EMBL" id="KAF1835323.1"/>
    </source>
</evidence>
<feature type="compositionally biased region" description="Low complexity" evidence="1">
    <location>
        <begin position="91"/>
        <end position="105"/>
    </location>
</feature>
<accession>A0A6A5KP03</accession>
<evidence type="ECO:0000256" key="1">
    <source>
        <dbReference type="SAM" id="MobiDB-lite"/>
    </source>
</evidence>
<reference evidence="2" key="1">
    <citation type="submission" date="2020-01" db="EMBL/GenBank/DDBJ databases">
        <authorList>
            <consortium name="DOE Joint Genome Institute"/>
            <person name="Haridas S."/>
            <person name="Albert R."/>
            <person name="Binder M."/>
            <person name="Bloem J."/>
            <person name="Labutti K."/>
            <person name="Salamov A."/>
            <person name="Andreopoulos B."/>
            <person name="Baker S.E."/>
            <person name="Barry K."/>
            <person name="Bills G."/>
            <person name="Bluhm B.H."/>
            <person name="Cannon C."/>
            <person name="Castanera R."/>
            <person name="Culley D.E."/>
            <person name="Daum C."/>
            <person name="Ezra D."/>
            <person name="Gonzalez J.B."/>
            <person name="Henrissat B."/>
            <person name="Kuo A."/>
            <person name="Liang C."/>
            <person name="Lipzen A."/>
            <person name="Lutzoni F."/>
            <person name="Magnuson J."/>
            <person name="Mondo S."/>
            <person name="Nolan M."/>
            <person name="Ohm R."/>
            <person name="Pangilinan J."/>
            <person name="Park H.-J."/>
            <person name="Ramirez L."/>
            <person name="Alfaro M."/>
            <person name="Sun H."/>
            <person name="Tritt A."/>
            <person name="Yoshinaga Y."/>
            <person name="Zwiers L.-H."/>
            <person name="Turgeon B.G."/>
            <person name="Goodwin S.B."/>
            <person name="Spatafora J.W."/>
            <person name="Crous P.W."/>
            <person name="Grigoriev I.V."/>
        </authorList>
    </citation>
    <scope>NUCLEOTIDE SEQUENCE</scope>
    <source>
        <strain evidence="2">P77</strain>
    </source>
</reference>
<evidence type="ECO:0000313" key="3">
    <source>
        <dbReference type="Proteomes" id="UP000800040"/>
    </source>
</evidence>
<dbReference type="OrthoDB" id="3678410at2759"/>
<feature type="compositionally biased region" description="Polar residues" evidence="1">
    <location>
        <begin position="25"/>
        <end position="48"/>
    </location>
</feature>
<dbReference type="EMBL" id="ML975289">
    <property type="protein sequence ID" value="KAF1835323.1"/>
    <property type="molecule type" value="Genomic_DNA"/>
</dbReference>
<dbReference type="Proteomes" id="UP000800040">
    <property type="component" value="Unassembled WGS sequence"/>
</dbReference>
<sequence length="418" mass="46254">MDLPPALLRAQMSAVMLTPEEMTSIYGSQNPTTSQRRVSSSAGSTNTLARRHESSASAEEIGAQRPLSQKLSIKKLGGLFRTDKRARSSVAGSSEATIAESSIESEGGRDLNSFESSVGEESRPSLHVGGELQGRMRKQRRQPPQPLRIESLHENAGHVDNEARTDGRHHQRNESLHVNLAPEDLVRVAAEIYNETIADVSLSLFIYWIRESVENYEIAKRYVRELGLDAGYNTSRIANQHVRKLLQETAPSRPKYVRARNSTALRRVPAVPNLRDPGTSWIDASWRTTTITTNFPNNTDLSLASNIRAPPPPTNIAGVAEGEEERTLTNHACDDSEPLVALQEQHDSVERVASRSAVALPSSSFPVTARIDSLPARLRIQRERAVQEATRASSTGDRIAEYPPNSEFLFFYNTPPYV</sequence>
<proteinExistence type="predicted"/>
<organism evidence="2 3">
    <name type="scientific">Decorospora gaudefroyi</name>
    <dbReference type="NCBI Taxonomy" id="184978"/>
    <lineage>
        <taxon>Eukaryota</taxon>
        <taxon>Fungi</taxon>
        <taxon>Dikarya</taxon>
        <taxon>Ascomycota</taxon>
        <taxon>Pezizomycotina</taxon>
        <taxon>Dothideomycetes</taxon>
        <taxon>Pleosporomycetidae</taxon>
        <taxon>Pleosporales</taxon>
        <taxon>Pleosporineae</taxon>
        <taxon>Pleosporaceae</taxon>
        <taxon>Decorospora</taxon>
    </lineage>
</organism>
<gene>
    <name evidence="2" type="ORF">BDW02DRAFT_578916</name>
</gene>
<feature type="region of interest" description="Disordered" evidence="1">
    <location>
        <begin position="84"/>
        <end position="157"/>
    </location>
</feature>
<protein>
    <submittedName>
        <fullName evidence="2">Uncharacterized protein</fullName>
    </submittedName>
</protein>
<dbReference type="AlphaFoldDB" id="A0A6A5KP03"/>
<feature type="region of interest" description="Disordered" evidence="1">
    <location>
        <begin position="25"/>
        <end position="65"/>
    </location>
</feature>
<keyword evidence="3" id="KW-1185">Reference proteome</keyword>
<name>A0A6A5KP03_9PLEO</name>